<dbReference type="Gene3D" id="3.30.1360.70">
    <property type="entry name" value="Arginyl tRNA synthetase N-terminal domain"/>
    <property type="match status" value="1"/>
</dbReference>
<evidence type="ECO:0000256" key="2">
    <source>
        <dbReference type="ARBA" id="ARBA00022598"/>
    </source>
</evidence>
<dbReference type="EMBL" id="CP071182">
    <property type="protein sequence ID" value="QSO48186.1"/>
    <property type="molecule type" value="Genomic_DNA"/>
</dbReference>
<dbReference type="AlphaFoldDB" id="A0A9X7W014"/>
<keyword evidence="2 8" id="KW-0436">Ligase</keyword>
<dbReference type="Proteomes" id="UP000663505">
    <property type="component" value="Chromosome"/>
</dbReference>
<dbReference type="SUPFAM" id="SSF52374">
    <property type="entry name" value="Nucleotidylyl transferase"/>
    <property type="match status" value="1"/>
</dbReference>
<evidence type="ECO:0000256" key="1">
    <source>
        <dbReference type="ARBA" id="ARBA00005594"/>
    </source>
</evidence>
<protein>
    <recommendedName>
        <fullName evidence="8">Arginine--tRNA ligase</fullName>
        <ecNumber evidence="8">6.1.1.19</ecNumber>
    </recommendedName>
    <alternativeName>
        <fullName evidence="8">Arginyl-tRNA synthetase</fullName>
        <shortName evidence="8">ArgRS</shortName>
    </alternativeName>
</protein>
<feature type="short sequence motif" description="'HIGH' region" evidence="8">
    <location>
        <begin position="122"/>
        <end position="132"/>
    </location>
</feature>
<dbReference type="KEGG" id="afx:JZ786_04055"/>
<dbReference type="HAMAP" id="MF_00123">
    <property type="entry name" value="Arg_tRNA_synth"/>
    <property type="match status" value="1"/>
</dbReference>
<dbReference type="RefSeq" id="WP_206657522.1">
    <property type="nucleotide sequence ID" value="NZ_CP071182.1"/>
</dbReference>
<evidence type="ECO:0000256" key="5">
    <source>
        <dbReference type="ARBA" id="ARBA00022917"/>
    </source>
</evidence>
<accession>A0A9X7W014</accession>
<dbReference type="PRINTS" id="PR01038">
    <property type="entry name" value="TRNASYNTHARG"/>
</dbReference>
<evidence type="ECO:0000256" key="6">
    <source>
        <dbReference type="ARBA" id="ARBA00023146"/>
    </source>
</evidence>
<dbReference type="InterPro" id="IPR035684">
    <property type="entry name" value="ArgRS_core"/>
</dbReference>
<keyword evidence="8" id="KW-0963">Cytoplasm</keyword>
<feature type="domain" description="Arginyl tRNA synthetase N-terminal" evidence="11">
    <location>
        <begin position="2"/>
        <end position="84"/>
    </location>
</feature>
<keyword evidence="3 8" id="KW-0547">Nucleotide-binding</keyword>
<dbReference type="PANTHER" id="PTHR11956">
    <property type="entry name" value="ARGINYL-TRNA SYNTHETASE"/>
    <property type="match status" value="1"/>
</dbReference>
<dbReference type="Gene3D" id="3.40.50.620">
    <property type="entry name" value="HUPs"/>
    <property type="match status" value="1"/>
</dbReference>
<dbReference type="PANTHER" id="PTHR11956:SF5">
    <property type="entry name" value="ARGININE--TRNA LIGASE, CYTOPLASMIC"/>
    <property type="match status" value="1"/>
</dbReference>
<evidence type="ECO:0000256" key="3">
    <source>
        <dbReference type="ARBA" id="ARBA00022741"/>
    </source>
</evidence>
<dbReference type="SUPFAM" id="SSF55190">
    <property type="entry name" value="Arginyl-tRNA synthetase (ArgRS), N-terminal 'additional' domain"/>
    <property type="match status" value="1"/>
</dbReference>
<dbReference type="GO" id="GO:0005524">
    <property type="term" value="F:ATP binding"/>
    <property type="evidence" value="ECO:0007669"/>
    <property type="project" value="UniProtKB-UniRule"/>
</dbReference>
<proteinExistence type="inferred from homology"/>
<dbReference type="InterPro" id="IPR014729">
    <property type="entry name" value="Rossmann-like_a/b/a_fold"/>
</dbReference>
<dbReference type="InterPro" id="IPR001278">
    <property type="entry name" value="Arg-tRNA-ligase"/>
</dbReference>
<dbReference type="GO" id="GO:0005737">
    <property type="term" value="C:cytoplasm"/>
    <property type="evidence" value="ECO:0007669"/>
    <property type="project" value="UniProtKB-SubCell"/>
</dbReference>
<organism evidence="12 13">
    <name type="scientific">Alicyclobacillus mengziensis</name>
    <dbReference type="NCBI Taxonomy" id="2931921"/>
    <lineage>
        <taxon>Bacteria</taxon>
        <taxon>Bacillati</taxon>
        <taxon>Bacillota</taxon>
        <taxon>Bacilli</taxon>
        <taxon>Bacillales</taxon>
        <taxon>Alicyclobacillaceae</taxon>
        <taxon>Alicyclobacillus</taxon>
    </lineage>
</organism>
<comment type="subcellular location">
    <subcellularLocation>
        <location evidence="8">Cytoplasm</location>
    </subcellularLocation>
</comment>
<dbReference type="InterPro" id="IPR008909">
    <property type="entry name" value="DALR_anticod-bd"/>
</dbReference>
<feature type="domain" description="DALR anticodon binding" evidence="10">
    <location>
        <begin position="450"/>
        <end position="594"/>
    </location>
</feature>
<evidence type="ECO:0000256" key="8">
    <source>
        <dbReference type="HAMAP-Rule" id="MF_00123"/>
    </source>
</evidence>
<evidence type="ECO:0000256" key="9">
    <source>
        <dbReference type="RuleBase" id="RU363038"/>
    </source>
</evidence>
<dbReference type="InterPro" id="IPR005148">
    <property type="entry name" value="Arg-tRNA-synth_N"/>
</dbReference>
<dbReference type="CDD" id="cd00671">
    <property type="entry name" value="ArgRS_core"/>
    <property type="match status" value="1"/>
</dbReference>
<keyword evidence="5 8" id="KW-0648">Protein biosynthesis</keyword>
<evidence type="ECO:0000259" key="10">
    <source>
        <dbReference type="SMART" id="SM00836"/>
    </source>
</evidence>
<dbReference type="EC" id="6.1.1.19" evidence="8"/>
<reference evidence="12 13" key="1">
    <citation type="submission" date="2021-02" db="EMBL/GenBank/DDBJ databases">
        <title>Alicyclobacillus curvatus sp. nov. and Alicyclobacillus mengziensis sp. nov., two acidophilic bacteria isolated from acid mine drainage.</title>
        <authorList>
            <person name="Huang Y."/>
        </authorList>
    </citation>
    <scope>NUCLEOTIDE SEQUENCE [LARGE SCALE GENOMIC DNA]</scope>
    <source>
        <strain evidence="12 13">S30H14</strain>
    </source>
</reference>
<dbReference type="SUPFAM" id="SSF47323">
    <property type="entry name" value="Anticodon-binding domain of a subclass of class I aminoacyl-tRNA synthetases"/>
    <property type="match status" value="1"/>
</dbReference>
<keyword evidence="6 8" id="KW-0030">Aminoacyl-tRNA synthetase</keyword>
<evidence type="ECO:0000256" key="4">
    <source>
        <dbReference type="ARBA" id="ARBA00022840"/>
    </source>
</evidence>
<dbReference type="InterPro" id="IPR036695">
    <property type="entry name" value="Arg-tRNA-synth_N_sf"/>
</dbReference>
<comment type="catalytic activity">
    <reaction evidence="7 8">
        <text>tRNA(Arg) + L-arginine + ATP = L-arginyl-tRNA(Arg) + AMP + diphosphate</text>
        <dbReference type="Rhea" id="RHEA:20301"/>
        <dbReference type="Rhea" id="RHEA-COMP:9658"/>
        <dbReference type="Rhea" id="RHEA-COMP:9673"/>
        <dbReference type="ChEBI" id="CHEBI:30616"/>
        <dbReference type="ChEBI" id="CHEBI:32682"/>
        <dbReference type="ChEBI" id="CHEBI:33019"/>
        <dbReference type="ChEBI" id="CHEBI:78442"/>
        <dbReference type="ChEBI" id="CHEBI:78513"/>
        <dbReference type="ChEBI" id="CHEBI:456215"/>
        <dbReference type="EC" id="6.1.1.19"/>
    </reaction>
</comment>
<sequence length="594" mass="65910">MKSQKLAIAELVAPVVGLSTSDVAALIEYPPNEDMGDLALPCFRFAKQLRKAPTEIAKDVATTLTESGAFSKVDVAGGYVNVYLSHSGVARQVIQTLRSNPLFLFSEERQKGDSFAIDYSSPNIAKPFGVGHLRSTMIGHAIANLLRADGSTVIGINHLGDWGTQFGKNIAAYRMWGDEETVRQNPTRELLALYVRFHAEAEKNPNLEDEGRAWFKRLEDGDEEARALWQWFIDESLKAFQATYDRLGIHHEYVLGESFYNDKMDAVVDELREKGLLVESQGAEVVDLSAYDLPPCIIRKSDGATIYATRDLAAAIYRHDVLGGNHLIYVVGGEQTLHFQQVFKVLELMGREWAKDCRHVAFGMMKYNGERLSTRRGKIIYLEDVLEKAVAEAMRIIEEKNPSLPNKSDVAEAVGIGAVVFNDLKNYRMHEVDFRYEDVLNFDGETGPYVQYTHARACSVLRKAGSDWEKGTSVEAIVIGNDGMGNDAVGSSAGPGINADGSSGELHPSEWRLVVEMNKANEVFERAIDQLDPSLVARLVLDVCHAFNRFYHDVPILSAGTESDKMFRLGLTDATRAFIAYCLNLLGLRAPEAM</sequence>
<dbReference type="SMART" id="SM01016">
    <property type="entry name" value="Arg_tRNA_synt_N"/>
    <property type="match status" value="1"/>
</dbReference>
<evidence type="ECO:0000313" key="13">
    <source>
        <dbReference type="Proteomes" id="UP000663505"/>
    </source>
</evidence>
<dbReference type="InterPro" id="IPR009080">
    <property type="entry name" value="tRNAsynth_Ia_anticodon-bd"/>
</dbReference>
<dbReference type="NCBIfam" id="TIGR00456">
    <property type="entry name" value="argS"/>
    <property type="match status" value="1"/>
</dbReference>
<keyword evidence="13" id="KW-1185">Reference proteome</keyword>
<gene>
    <name evidence="8 12" type="primary">argS</name>
    <name evidence="12" type="ORF">JZ786_04055</name>
</gene>
<dbReference type="GO" id="GO:0006420">
    <property type="term" value="P:arginyl-tRNA aminoacylation"/>
    <property type="evidence" value="ECO:0007669"/>
    <property type="project" value="UniProtKB-UniRule"/>
</dbReference>
<dbReference type="SMART" id="SM00836">
    <property type="entry name" value="DALR_1"/>
    <property type="match status" value="1"/>
</dbReference>
<comment type="subunit">
    <text evidence="8">Monomer.</text>
</comment>
<evidence type="ECO:0000256" key="7">
    <source>
        <dbReference type="ARBA" id="ARBA00049339"/>
    </source>
</evidence>
<comment type="similarity">
    <text evidence="1 8 9">Belongs to the class-I aminoacyl-tRNA synthetase family.</text>
</comment>
<evidence type="ECO:0000259" key="11">
    <source>
        <dbReference type="SMART" id="SM01016"/>
    </source>
</evidence>
<dbReference type="Pfam" id="PF00750">
    <property type="entry name" value="tRNA-synt_1d"/>
    <property type="match status" value="1"/>
</dbReference>
<keyword evidence="4 8" id="KW-0067">ATP-binding</keyword>
<dbReference type="Pfam" id="PF05746">
    <property type="entry name" value="DALR_1"/>
    <property type="match status" value="1"/>
</dbReference>
<dbReference type="FunFam" id="3.40.50.620:FF:000116">
    <property type="entry name" value="Arginine--tRNA ligase"/>
    <property type="match status" value="1"/>
</dbReference>
<dbReference type="Pfam" id="PF03485">
    <property type="entry name" value="Arg_tRNA_synt_N"/>
    <property type="match status" value="1"/>
</dbReference>
<evidence type="ECO:0000313" key="12">
    <source>
        <dbReference type="EMBL" id="QSO48186.1"/>
    </source>
</evidence>
<dbReference type="Gene3D" id="1.10.730.10">
    <property type="entry name" value="Isoleucyl-tRNA Synthetase, Domain 1"/>
    <property type="match status" value="1"/>
</dbReference>
<dbReference type="GO" id="GO:0004814">
    <property type="term" value="F:arginine-tRNA ligase activity"/>
    <property type="evidence" value="ECO:0007669"/>
    <property type="project" value="UniProtKB-UniRule"/>
</dbReference>
<name>A0A9X7W014_9BACL</name>